<proteinExistence type="inferred from homology"/>
<evidence type="ECO:0000256" key="1">
    <source>
        <dbReference type="ARBA" id="ARBA00022527"/>
    </source>
</evidence>
<keyword evidence="4 7" id="KW-0547">Nucleotide-binding</keyword>
<evidence type="ECO:0000313" key="12">
    <source>
        <dbReference type="Proteomes" id="UP000789595"/>
    </source>
</evidence>
<keyword evidence="1 8" id="KW-0723">Serine/threonine-protein kinase</keyword>
<evidence type="ECO:0000256" key="9">
    <source>
        <dbReference type="SAM" id="MobiDB-lite"/>
    </source>
</evidence>
<comment type="similarity">
    <text evidence="8">Belongs to the protein kinase superfamily.</text>
</comment>
<dbReference type="Pfam" id="PF00069">
    <property type="entry name" value="Pkinase"/>
    <property type="match status" value="1"/>
</dbReference>
<dbReference type="InterPro" id="IPR045270">
    <property type="entry name" value="STKc_AGC"/>
</dbReference>
<keyword evidence="5" id="KW-0418">Kinase</keyword>
<dbReference type="PROSITE" id="PS00108">
    <property type="entry name" value="PROTEIN_KINASE_ST"/>
    <property type="match status" value="1"/>
</dbReference>
<dbReference type="Gene3D" id="1.10.510.10">
    <property type="entry name" value="Transferase(Phosphotransferase) domain 1"/>
    <property type="match status" value="1"/>
</dbReference>
<keyword evidence="2" id="KW-0597">Phosphoprotein</keyword>
<evidence type="ECO:0000256" key="6">
    <source>
        <dbReference type="ARBA" id="ARBA00022840"/>
    </source>
</evidence>
<dbReference type="InterPro" id="IPR017441">
    <property type="entry name" value="Protein_kinase_ATP_BS"/>
</dbReference>
<accession>A0A8J2T1J4</accession>
<dbReference type="Proteomes" id="UP000789595">
    <property type="component" value="Unassembled WGS sequence"/>
</dbReference>
<dbReference type="PROSITE" id="PS00107">
    <property type="entry name" value="PROTEIN_KINASE_ATP"/>
    <property type="match status" value="1"/>
</dbReference>
<evidence type="ECO:0000256" key="3">
    <source>
        <dbReference type="ARBA" id="ARBA00022679"/>
    </source>
</evidence>
<name>A0A8J2T1J4_9STRA</name>
<dbReference type="InterPro" id="IPR008271">
    <property type="entry name" value="Ser/Thr_kinase_AS"/>
</dbReference>
<evidence type="ECO:0000256" key="2">
    <source>
        <dbReference type="ARBA" id="ARBA00022553"/>
    </source>
</evidence>
<dbReference type="PROSITE" id="PS50011">
    <property type="entry name" value="PROTEIN_KINASE_DOM"/>
    <property type="match status" value="1"/>
</dbReference>
<evidence type="ECO:0000259" key="10">
    <source>
        <dbReference type="PROSITE" id="PS50011"/>
    </source>
</evidence>
<dbReference type="Gene3D" id="3.30.200.20">
    <property type="entry name" value="Phosphorylase Kinase, domain 1"/>
    <property type="match status" value="1"/>
</dbReference>
<keyword evidence="3" id="KW-0808">Transferase</keyword>
<evidence type="ECO:0000313" key="11">
    <source>
        <dbReference type="EMBL" id="CAH0378815.1"/>
    </source>
</evidence>
<dbReference type="GO" id="GO:0004674">
    <property type="term" value="F:protein serine/threonine kinase activity"/>
    <property type="evidence" value="ECO:0007669"/>
    <property type="project" value="UniProtKB-KW"/>
</dbReference>
<evidence type="ECO:0000256" key="5">
    <source>
        <dbReference type="ARBA" id="ARBA00022777"/>
    </source>
</evidence>
<dbReference type="OrthoDB" id="203468at2759"/>
<dbReference type="GO" id="GO:0005524">
    <property type="term" value="F:ATP binding"/>
    <property type="evidence" value="ECO:0007669"/>
    <property type="project" value="UniProtKB-UniRule"/>
</dbReference>
<dbReference type="InterPro" id="IPR000719">
    <property type="entry name" value="Prot_kinase_dom"/>
</dbReference>
<feature type="region of interest" description="Disordered" evidence="9">
    <location>
        <begin position="375"/>
        <end position="405"/>
    </location>
</feature>
<evidence type="ECO:0000256" key="4">
    <source>
        <dbReference type="ARBA" id="ARBA00022741"/>
    </source>
</evidence>
<comment type="caution">
    <text evidence="11">The sequence shown here is derived from an EMBL/GenBank/DDBJ whole genome shotgun (WGS) entry which is preliminary data.</text>
</comment>
<feature type="binding site" evidence="7">
    <location>
        <position position="136"/>
    </location>
    <ligand>
        <name>ATP</name>
        <dbReference type="ChEBI" id="CHEBI:30616"/>
    </ligand>
</feature>
<dbReference type="SUPFAM" id="SSF56112">
    <property type="entry name" value="Protein kinase-like (PK-like)"/>
    <property type="match status" value="1"/>
</dbReference>
<organism evidence="11 12">
    <name type="scientific">Pelagomonas calceolata</name>
    <dbReference type="NCBI Taxonomy" id="35677"/>
    <lineage>
        <taxon>Eukaryota</taxon>
        <taxon>Sar</taxon>
        <taxon>Stramenopiles</taxon>
        <taxon>Ochrophyta</taxon>
        <taxon>Pelagophyceae</taxon>
        <taxon>Pelagomonadales</taxon>
        <taxon>Pelagomonadaceae</taxon>
        <taxon>Pelagomonas</taxon>
    </lineage>
</organism>
<dbReference type="PANTHER" id="PTHR24351">
    <property type="entry name" value="RIBOSOMAL PROTEIN S6 KINASE"/>
    <property type="match status" value="1"/>
</dbReference>
<dbReference type="SMART" id="SM00220">
    <property type="entry name" value="S_TKc"/>
    <property type="match status" value="1"/>
</dbReference>
<feature type="compositionally biased region" description="Basic residues" evidence="9">
    <location>
        <begin position="67"/>
        <end position="76"/>
    </location>
</feature>
<reference evidence="11" key="1">
    <citation type="submission" date="2021-11" db="EMBL/GenBank/DDBJ databases">
        <authorList>
            <consortium name="Genoscope - CEA"/>
            <person name="William W."/>
        </authorList>
    </citation>
    <scope>NUCLEOTIDE SEQUENCE</scope>
</reference>
<protein>
    <recommendedName>
        <fullName evidence="10">Protein kinase domain-containing protein</fullName>
    </recommendedName>
</protein>
<keyword evidence="6 7" id="KW-0067">ATP-binding</keyword>
<sequence length="469" mass="51498">MKQSNSWLSGLWRAADMASRSASPASADDERHAVVSNPPSPTQLTGLVAAEAKSHRRQHSDQSRFARPAKKNVRRARVVEPETDEEYTASEDWRRDCRAVAVLGQGSFGRVHLVTFQGGKFALKSVAVASLTTPKKREHARSERVALALLRGHPNILRMHAAWTAPGALHLATECAWGGELFRHLQRRKRFAAAETRFIIAELAAALVHAHKHKVAYRDVKPENVLFGGTGHVLLADFGLSKIVSIDDKDFPTKGCISLCGTPEYMAPEVLDRAPYGGSVDWWALGMLSAELLTGLPPWYTEDRVELFRRIRRAPLEPRHLVCRDPRARRDPLQRDTALLVERLLRRDATQRPSDADIKNDRYFAFCGGLEDLPSMEPPFNPSSSDADPGPAFHDRVSNERAPSRRRCAPLSEVAAVARNFEASDSVSLTADAVALDVAAAAAPPPPPPDGAPGSPGVQSPQFPGWVYP</sequence>
<dbReference type="CDD" id="cd05123">
    <property type="entry name" value="STKc_AGC"/>
    <property type="match status" value="1"/>
</dbReference>
<feature type="compositionally biased region" description="Basic and acidic residues" evidence="9">
    <location>
        <begin position="393"/>
        <end position="403"/>
    </location>
</feature>
<keyword evidence="12" id="KW-1185">Reference proteome</keyword>
<feature type="region of interest" description="Disordered" evidence="9">
    <location>
        <begin position="18"/>
        <end position="87"/>
    </location>
</feature>
<feature type="region of interest" description="Disordered" evidence="9">
    <location>
        <begin position="440"/>
        <end position="469"/>
    </location>
</feature>
<dbReference type="InterPro" id="IPR011009">
    <property type="entry name" value="Kinase-like_dom_sf"/>
</dbReference>
<evidence type="ECO:0000256" key="7">
    <source>
        <dbReference type="PROSITE-ProRule" id="PRU10141"/>
    </source>
</evidence>
<dbReference type="EMBL" id="CAKKNE010000006">
    <property type="protein sequence ID" value="CAH0378815.1"/>
    <property type="molecule type" value="Genomic_DNA"/>
</dbReference>
<dbReference type="AlphaFoldDB" id="A0A8J2T1J4"/>
<gene>
    <name evidence="11" type="ORF">PECAL_6P04110</name>
</gene>
<feature type="domain" description="Protein kinase" evidence="10">
    <location>
        <begin position="97"/>
        <end position="364"/>
    </location>
</feature>
<evidence type="ECO:0000256" key="8">
    <source>
        <dbReference type="RuleBase" id="RU000304"/>
    </source>
</evidence>